<evidence type="ECO:0000313" key="3">
    <source>
        <dbReference type="Proteomes" id="UP000694415"/>
    </source>
</evidence>
<dbReference type="Proteomes" id="UP000694415">
    <property type="component" value="Unplaced"/>
</dbReference>
<accession>A0A8C6GJY6</accession>
<reference evidence="2" key="2">
    <citation type="submission" date="2025-09" db="UniProtKB">
        <authorList>
            <consortium name="Ensembl"/>
        </authorList>
    </citation>
    <scope>IDENTIFICATION</scope>
</reference>
<protein>
    <submittedName>
        <fullName evidence="2">Uncharacterized protein</fullName>
    </submittedName>
</protein>
<sequence length="68" mass="7331">MGHGNSASTGKGQDLAAAAANYTIEESLTEGDKRQDDGRTHASLPPEMSVDWCSHQTKTENLHEKCCL</sequence>
<dbReference type="Ensembl" id="ENSMSIT00000009692.1">
    <property type="protein sequence ID" value="ENSMSIP00000007620.1"/>
    <property type="gene ID" value="ENSMSIG00000006795.1"/>
</dbReference>
<evidence type="ECO:0000256" key="1">
    <source>
        <dbReference type="SAM" id="MobiDB-lite"/>
    </source>
</evidence>
<organism evidence="2 3">
    <name type="scientific">Mus spicilegus</name>
    <name type="common">Mound-building mouse</name>
    <dbReference type="NCBI Taxonomy" id="10103"/>
    <lineage>
        <taxon>Eukaryota</taxon>
        <taxon>Metazoa</taxon>
        <taxon>Chordata</taxon>
        <taxon>Craniata</taxon>
        <taxon>Vertebrata</taxon>
        <taxon>Euteleostomi</taxon>
        <taxon>Mammalia</taxon>
        <taxon>Eutheria</taxon>
        <taxon>Euarchontoglires</taxon>
        <taxon>Glires</taxon>
        <taxon>Rodentia</taxon>
        <taxon>Myomorpha</taxon>
        <taxon>Muroidea</taxon>
        <taxon>Muridae</taxon>
        <taxon>Murinae</taxon>
        <taxon>Mus</taxon>
        <taxon>Mus</taxon>
    </lineage>
</organism>
<reference evidence="2" key="1">
    <citation type="submission" date="2025-08" db="UniProtKB">
        <authorList>
            <consortium name="Ensembl"/>
        </authorList>
    </citation>
    <scope>IDENTIFICATION</scope>
</reference>
<dbReference type="Pfam" id="PF15506">
    <property type="entry name" value="OCC1"/>
    <property type="match status" value="1"/>
</dbReference>
<name>A0A8C6GJY6_MUSSI</name>
<feature type="compositionally biased region" description="Basic and acidic residues" evidence="1">
    <location>
        <begin position="30"/>
        <end position="40"/>
    </location>
</feature>
<dbReference type="AlphaFoldDB" id="A0A8C6GJY6"/>
<feature type="region of interest" description="Disordered" evidence="1">
    <location>
        <begin position="26"/>
        <end position="48"/>
    </location>
</feature>
<dbReference type="InterPro" id="IPR029133">
    <property type="entry name" value="OCC1"/>
</dbReference>
<evidence type="ECO:0000313" key="2">
    <source>
        <dbReference type="Ensembl" id="ENSMSIP00000007620.1"/>
    </source>
</evidence>
<keyword evidence="3" id="KW-1185">Reference proteome</keyword>
<proteinExistence type="predicted"/>